<comment type="similarity">
    <text evidence="1">Belongs to the SPT2 family.</text>
</comment>
<organism evidence="5">
    <name type="scientific">Melampsora larici-populina (strain 98AG31 / pathotype 3-4-7)</name>
    <name type="common">Poplar leaf rust fungus</name>
    <dbReference type="NCBI Taxonomy" id="747676"/>
    <lineage>
        <taxon>Eukaryota</taxon>
        <taxon>Fungi</taxon>
        <taxon>Dikarya</taxon>
        <taxon>Basidiomycota</taxon>
        <taxon>Pucciniomycotina</taxon>
        <taxon>Pucciniomycetes</taxon>
        <taxon>Pucciniales</taxon>
        <taxon>Melampsoraceae</taxon>
        <taxon>Melampsora</taxon>
    </lineage>
</organism>
<feature type="region of interest" description="Disordered" evidence="3">
    <location>
        <begin position="1"/>
        <end position="25"/>
    </location>
</feature>
<accession>F4RUA3</accession>
<evidence type="ECO:0000256" key="1">
    <source>
        <dbReference type="ARBA" id="ARBA00006461"/>
    </source>
</evidence>
<feature type="compositionally biased region" description="Basic and acidic residues" evidence="3">
    <location>
        <begin position="11"/>
        <end position="25"/>
    </location>
</feature>
<dbReference type="AlphaFoldDB" id="F4RUA3"/>
<dbReference type="VEuPathDB" id="FungiDB:MELLADRAFT_72465"/>
<evidence type="ECO:0000313" key="4">
    <source>
        <dbReference type="EMBL" id="EGG04034.1"/>
    </source>
</evidence>
<dbReference type="Proteomes" id="UP000001072">
    <property type="component" value="Unassembled WGS sequence"/>
</dbReference>
<evidence type="ECO:0000256" key="2">
    <source>
        <dbReference type="ARBA" id="ARBA00023054"/>
    </source>
</evidence>
<evidence type="ECO:0000256" key="3">
    <source>
        <dbReference type="SAM" id="MobiDB-lite"/>
    </source>
</evidence>
<evidence type="ECO:0000313" key="5">
    <source>
        <dbReference type="Proteomes" id="UP000001072"/>
    </source>
</evidence>
<proteinExistence type="inferred from homology"/>
<reference evidence="5" key="1">
    <citation type="journal article" date="2011" name="Proc. Natl. Acad. Sci. U.S.A.">
        <title>Obligate biotrophy features unraveled by the genomic analysis of rust fungi.</title>
        <authorList>
            <person name="Duplessis S."/>
            <person name="Cuomo C.A."/>
            <person name="Lin Y.-C."/>
            <person name="Aerts A."/>
            <person name="Tisserant E."/>
            <person name="Veneault-Fourrey C."/>
            <person name="Joly D.L."/>
            <person name="Hacquard S."/>
            <person name="Amselem J."/>
            <person name="Cantarel B.L."/>
            <person name="Chiu R."/>
            <person name="Coutinho P.M."/>
            <person name="Feau N."/>
            <person name="Field M."/>
            <person name="Frey P."/>
            <person name="Gelhaye E."/>
            <person name="Goldberg J."/>
            <person name="Grabherr M.G."/>
            <person name="Kodira C.D."/>
            <person name="Kohler A."/>
            <person name="Kuees U."/>
            <person name="Lindquist E.A."/>
            <person name="Lucas S.M."/>
            <person name="Mago R."/>
            <person name="Mauceli E."/>
            <person name="Morin E."/>
            <person name="Murat C."/>
            <person name="Pangilinan J.L."/>
            <person name="Park R."/>
            <person name="Pearson M."/>
            <person name="Quesneville H."/>
            <person name="Rouhier N."/>
            <person name="Sakthikumar S."/>
            <person name="Salamov A.A."/>
            <person name="Schmutz J."/>
            <person name="Selles B."/>
            <person name="Shapiro H."/>
            <person name="Tanguay P."/>
            <person name="Tuskan G.A."/>
            <person name="Henrissat B."/>
            <person name="Van de Peer Y."/>
            <person name="Rouze P."/>
            <person name="Ellis J.G."/>
            <person name="Dodds P.N."/>
            <person name="Schein J.E."/>
            <person name="Zhong S."/>
            <person name="Hamelin R.C."/>
            <person name="Grigoriev I.V."/>
            <person name="Szabo L.J."/>
            <person name="Martin F."/>
        </authorList>
    </citation>
    <scope>NUCLEOTIDE SEQUENCE [LARGE SCALE GENOMIC DNA]</scope>
    <source>
        <strain evidence="5">98AG31 / pathotype 3-4-7</strain>
    </source>
</reference>
<dbReference type="EMBL" id="GL883121">
    <property type="protein sequence ID" value="EGG04034.1"/>
    <property type="molecule type" value="Genomic_DNA"/>
</dbReference>
<protein>
    <submittedName>
        <fullName evidence="4">Uncharacterized protein</fullName>
    </submittedName>
</protein>
<dbReference type="Pfam" id="PF08243">
    <property type="entry name" value="SPT2"/>
    <property type="match status" value="1"/>
</dbReference>
<dbReference type="RefSeq" id="XP_007412827.1">
    <property type="nucleotide sequence ID" value="XM_007412765.1"/>
</dbReference>
<dbReference type="InParanoid" id="F4RUA3"/>
<dbReference type="STRING" id="747676.F4RUA3"/>
<name>F4RUA3_MELLP</name>
<keyword evidence="2" id="KW-0175">Coiled coil</keyword>
<sequence>MEVNANEVLEEEGRAAALARKEDAREQEMLKKHELEKKKRLGRIRGMESKLK</sequence>
<dbReference type="GeneID" id="18932107"/>
<gene>
    <name evidence="4" type="ORF">MELLADRAFT_72465</name>
</gene>
<keyword evidence="5" id="KW-1185">Reference proteome</keyword>
<dbReference type="HOGENOM" id="CLU_3087738_0_0_1"/>
<dbReference type="KEGG" id="mlr:MELLADRAFT_72465"/>
<dbReference type="InterPro" id="IPR013256">
    <property type="entry name" value="Chromatin_SPT2"/>
</dbReference>